<organism evidence="1 2">
    <name type="scientific">Arachis hypogaea</name>
    <name type="common">Peanut</name>
    <dbReference type="NCBI Taxonomy" id="3818"/>
    <lineage>
        <taxon>Eukaryota</taxon>
        <taxon>Viridiplantae</taxon>
        <taxon>Streptophyta</taxon>
        <taxon>Embryophyta</taxon>
        <taxon>Tracheophyta</taxon>
        <taxon>Spermatophyta</taxon>
        <taxon>Magnoliopsida</taxon>
        <taxon>eudicotyledons</taxon>
        <taxon>Gunneridae</taxon>
        <taxon>Pentapetalae</taxon>
        <taxon>rosids</taxon>
        <taxon>fabids</taxon>
        <taxon>Fabales</taxon>
        <taxon>Fabaceae</taxon>
        <taxon>Papilionoideae</taxon>
        <taxon>50 kb inversion clade</taxon>
        <taxon>dalbergioids sensu lato</taxon>
        <taxon>Dalbergieae</taxon>
        <taxon>Pterocarpus clade</taxon>
        <taxon>Arachis</taxon>
    </lineage>
</organism>
<proteinExistence type="predicted"/>
<evidence type="ECO:0000313" key="1">
    <source>
        <dbReference type="EMBL" id="RYR42344.1"/>
    </source>
</evidence>
<name>A0A445BUF7_ARAHY</name>
<protein>
    <submittedName>
        <fullName evidence="1">Uncharacterized protein</fullName>
    </submittedName>
</protein>
<evidence type="ECO:0000313" key="2">
    <source>
        <dbReference type="Proteomes" id="UP000289738"/>
    </source>
</evidence>
<keyword evidence="2" id="KW-1185">Reference proteome</keyword>
<reference evidence="1 2" key="1">
    <citation type="submission" date="2019-01" db="EMBL/GenBank/DDBJ databases">
        <title>Sequencing of cultivated peanut Arachis hypogaea provides insights into genome evolution and oil improvement.</title>
        <authorList>
            <person name="Chen X."/>
        </authorList>
    </citation>
    <scope>NUCLEOTIDE SEQUENCE [LARGE SCALE GENOMIC DNA]</scope>
    <source>
        <strain evidence="2">cv. Fuhuasheng</strain>
        <tissue evidence="1">Leaves</tissue>
    </source>
</reference>
<dbReference type="EMBL" id="SDMP01000008">
    <property type="protein sequence ID" value="RYR42344.1"/>
    <property type="molecule type" value="Genomic_DNA"/>
</dbReference>
<accession>A0A445BUF7</accession>
<comment type="caution">
    <text evidence="1">The sequence shown here is derived from an EMBL/GenBank/DDBJ whole genome shotgun (WGS) entry which is preliminary data.</text>
</comment>
<gene>
    <name evidence="1" type="ORF">Ahy_A08g038810</name>
</gene>
<dbReference type="Proteomes" id="UP000289738">
    <property type="component" value="Chromosome A08"/>
</dbReference>
<dbReference type="AlphaFoldDB" id="A0A445BUF7"/>
<sequence>MTPELLLVKLVDVASSSESSNRNFYSKGHPTCSSAMPTVGSSSAVPVIAPEPNLVILPSFAINLNRSSW</sequence>